<feature type="transmembrane region" description="Helical" evidence="1">
    <location>
        <begin position="89"/>
        <end position="108"/>
    </location>
</feature>
<proteinExistence type="predicted"/>
<keyword evidence="3" id="KW-0378">Hydrolase</keyword>
<name>A0A239DP83_9BACT</name>
<keyword evidence="1" id="KW-0472">Membrane</keyword>
<gene>
    <name evidence="3" type="ORF">SAMN05421770_101557</name>
</gene>
<sequence length="413" mass="45991">MLGRPTLCKGAKDGAPRHCERVLNPMTEQPNQTRSWTRIDGVDCLRALAIFYVLMNHVNMRLRGARIPYTHGMPKQLVVALVWQGQPGVQIFFAVSGFLIAATTIRRWGTLGDVRIKDFYLIRFARIAPLLLTLLAILSLLHALHVPNYVVKPQTGGLGRALVAALTFHIGWLEATRGYLPGNWDILWSLSVEELFYLGFPLACRFLRGRWLIALLGVFVVLGPFGRTLLTHGNDVWQEYSYLGGMDAIALGCLTAICLAHRTLKPATVRACLAGGLTLLILCLTCSPQLAKLKLEETGLLMTFVGIGACLVIAAASQSRWRAPRFVRPLLAYGRNSYEVYLTHMFVVYTCFDQFVRWGKPLTLVWPLFGVTILLAGALGVLVARFYSEPANRWLRVRFGDGPREIGTVLREG</sequence>
<dbReference type="GO" id="GO:0016020">
    <property type="term" value="C:membrane"/>
    <property type="evidence" value="ECO:0007669"/>
    <property type="project" value="TreeGrafter"/>
</dbReference>
<evidence type="ECO:0000259" key="2">
    <source>
        <dbReference type="Pfam" id="PF01757"/>
    </source>
</evidence>
<dbReference type="GO" id="GO:0016787">
    <property type="term" value="F:hydrolase activity"/>
    <property type="evidence" value="ECO:0007669"/>
    <property type="project" value="UniProtKB-KW"/>
</dbReference>
<dbReference type="InterPro" id="IPR002656">
    <property type="entry name" value="Acyl_transf_3_dom"/>
</dbReference>
<dbReference type="InterPro" id="IPR050879">
    <property type="entry name" value="Acyltransferase_3"/>
</dbReference>
<feature type="transmembrane region" description="Helical" evidence="1">
    <location>
        <begin position="242"/>
        <end position="260"/>
    </location>
</feature>
<evidence type="ECO:0000313" key="4">
    <source>
        <dbReference type="Proteomes" id="UP000198356"/>
    </source>
</evidence>
<feature type="transmembrane region" description="Helical" evidence="1">
    <location>
        <begin position="364"/>
        <end position="388"/>
    </location>
</feature>
<keyword evidence="1" id="KW-0812">Transmembrane</keyword>
<dbReference type="Pfam" id="PF01757">
    <property type="entry name" value="Acyl_transf_3"/>
    <property type="match status" value="1"/>
</dbReference>
<dbReference type="GO" id="GO:0016747">
    <property type="term" value="F:acyltransferase activity, transferring groups other than amino-acyl groups"/>
    <property type="evidence" value="ECO:0007669"/>
    <property type="project" value="InterPro"/>
</dbReference>
<dbReference type="GO" id="GO:0009103">
    <property type="term" value="P:lipopolysaccharide biosynthetic process"/>
    <property type="evidence" value="ECO:0007669"/>
    <property type="project" value="TreeGrafter"/>
</dbReference>
<organism evidence="3 4">
    <name type="scientific">Granulicella rosea</name>
    <dbReference type="NCBI Taxonomy" id="474952"/>
    <lineage>
        <taxon>Bacteria</taxon>
        <taxon>Pseudomonadati</taxon>
        <taxon>Acidobacteriota</taxon>
        <taxon>Terriglobia</taxon>
        <taxon>Terriglobales</taxon>
        <taxon>Acidobacteriaceae</taxon>
        <taxon>Granulicella</taxon>
    </lineage>
</organism>
<protein>
    <submittedName>
        <fullName evidence="3">Peptidoglycan/LPS O-acetylase OafA/YrhL, contains acyltransferase and SGNH-hydrolase domains</fullName>
    </submittedName>
</protein>
<keyword evidence="1" id="KW-1133">Transmembrane helix</keyword>
<accession>A0A239DP83</accession>
<feature type="transmembrane region" description="Helical" evidence="1">
    <location>
        <begin position="297"/>
        <end position="317"/>
    </location>
</feature>
<keyword evidence="3" id="KW-0808">Transferase</keyword>
<dbReference type="PANTHER" id="PTHR23028:SF53">
    <property type="entry name" value="ACYL_TRANSF_3 DOMAIN-CONTAINING PROTEIN"/>
    <property type="match status" value="1"/>
</dbReference>
<feature type="domain" description="Acyltransferase 3" evidence="2">
    <location>
        <begin position="40"/>
        <end position="378"/>
    </location>
</feature>
<reference evidence="3 4" key="1">
    <citation type="submission" date="2017-06" db="EMBL/GenBank/DDBJ databases">
        <authorList>
            <person name="Kim H.J."/>
            <person name="Triplett B.A."/>
        </authorList>
    </citation>
    <scope>NUCLEOTIDE SEQUENCE [LARGE SCALE GENOMIC DNA]</scope>
    <source>
        <strain evidence="3 4">DSM 18704</strain>
    </source>
</reference>
<evidence type="ECO:0000313" key="3">
    <source>
        <dbReference type="EMBL" id="SNS33708.1"/>
    </source>
</evidence>
<evidence type="ECO:0000256" key="1">
    <source>
        <dbReference type="SAM" id="Phobius"/>
    </source>
</evidence>
<dbReference type="EMBL" id="FZOU01000001">
    <property type="protein sequence ID" value="SNS33708.1"/>
    <property type="molecule type" value="Genomic_DNA"/>
</dbReference>
<feature type="transmembrane region" description="Helical" evidence="1">
    <location>
        <begin position="338"/>
        <end position="358"/>
    </location>
</feature>
<dbReference type="Proteomes" id="UP000198356">
    <property type="component" value="Unassembled WGS sequence"/>
</dbReference>
<feature type="transmembrane region" description="Helical" evidence="1">
    <location>
        <begin position="120"/>
        <end position="144"/>
    </location>
</feature>
<keyword evidence="4" id="KW-1185">Reference proteome</keyword>
<feature type="transmembrane region" description="Helical" evidence="1">
    <location>
        <begin position="272"/>
        <end position="291"/>
    </location>
</feature>
<dbReference type="AlphaFoldDB" id="A0A239DP83"/>
<feature type="transmembrane region" description="Helical" evidence="1">
    <location>
        <begin position="211"/>
        <end position="230"/>
    </location>
</feature>
<keyword evidence="3" id="KW-0012">Acyltransferase</keyword>
<dbReference type="PANTHER" id="PTHR23028">
    <property type="entry name" value="ACETYLTRANSFERASE"/>
    <property type="match status" value="1"/>
</dbReference>